<evidence type="ECO:0000259" key="4">
    <source>
        <dbReference type="Pfam" id="PF04780"/>
    </source>
</evidence>
<feature type="domain" description="DUF629" evidence="4">
    <location>
        <begin position="180"/>
        <end position="257"/>
    </location>
</feature>
<evidence type="ECO:0000313" key="5">
    <source>
        <dbReference type="EnsemblPlants" id="ONIVA08G07470.1"/>
    </source>
</evidence>
<name>A0A0E0I8T8_ORYNI</name>
<dbReference type="AlphaFoldDB" id="A0A0E0I8T8"/>
<proteinExistence type="predicted"/>
<keyword evidence="6" id="KW-1185">Reference proteome</keyword>
<feature type="region of interest" description="Disordered" evidence="3">
    <location>
        <begin position="1"/>
        <end position="30"/>
    </location>
</feature>
<keyword evidence="1" id="KW-0833">Ubl conjugation pathway</keyword>
<dbReference type="InterPro" id="IPR006865">
    <property type="entry name" value="DUF629"/>
</dbReference>
<dbReference type="OMA" id="CLLCEIF"/>
<evidence type="ECO:0000313" key="6">
    <source>
        <dbReference type="Proteomes" id="UP000006591"/>
    </source>
</evidence>
<reference evidence="5" key="1">
    <citation type="submission" date="2015-04" db="UniProtKB">
        <authorList>
            <consortium name="EnsemblPlants"/>
        </authorList>
    </citation>
    <scope>IDENTIFICATION</scope>
    <source>
        <strain evidence="5">SL10</strain>
    </source>
</reference>
<dbReference type="PANTHER" id="PTHR22975:SF19">
    <property type="entry name" value="EXPRESSED PROTEIN"/>
    <property type="match status" value="1"/>
</dbReference>
<dbReference type="InterPro" id="IPR052398">
    <property type="entry name" value="Ubiquitin_hydrolase_53/54"/>
</dbReference>
<reference evidence="5" key="2">
    <citation type="submission" date="2018-04" db="EMBL/GenBank/DDBJ databases">
        <title>OnivRS2 (Oryza nivara Reference Sequence Version 2).</title>
        <authorList>
            <person name="Zhang J."/>
            <person name="Kudrna D."/>
            <person name="Lee S."/>
            <person name="Talag J."/>
            <person name="Rajasekar S."/>
            <person name="Welchert J."/>
            <person name="Hsing Y.-I."/>
            <person name="Wing R.A."/>
        </authorList>
    </citation>
    <scope>NUCLEOTIDE SEQUENCE [LARGE SCALE GENOMIC DNA]</scope>
    <source>
        <strain evidence="5">SL10</strain>
    </source>
</reference>
<accession>A0A0E0I8T8</accession>
<feature type="compositionally biased region" description="Basic residues" evidence="3">
    <location>
        <begin position="1"/>
        <end position="12"/>
    </location>
</feature>
<protein>
    <recommendedName>
        <fullName evidence="4">DUF629 domain-containing protein</fullName>
    </recommendedName>
</protein>
<dbReference type="GO" id="GO:0016787">
    <property type="term" value="F:hydrolase activity"/>
    <property type="evidence" value="ECO:0007669"/>
    <property type="project" value="UniProtKB-KW"/>
</dbReference>
<sequence>MGRRRNKRRMPRNRGAASASAPTNADWEDATAAFREEAEAALRSLSIGEDDGAAAERLAARHRGSPLAHHVVGHARAALARAGDAVAPLRRAAGLAPGARALAVGAPTDPALHAVSGRGLMAATPQCRVAVARERLRGVRADAEALTGVSHQATVPPPPPPPPSRSRRSALPDTDDEVWSFLTVRVEDLTAHCAKIGSSAGALAVADAVEFVKATNASVYWLCPVCDEVFLDSNSFQSHVESEYIHQLKQLLPLMQPSTTMKPTSKDSSWWKPIGAQEEEEEIARIREAFSIVNGSEVSYLGCVAFSILDGPEIPSIDLMVFSSLDEPEVSSVEPVSNEVKFKKGRRRRLKKWDAWLDHCREIERDCPSWEELLLPLCKEMPELWEHLESCVETEENENSFPLISLFQDGSALFLDSQKIARRDMDGSINVDALFNWLLRGSSPQKPVPSWTSIRKRCVHDGNEVLKRIGEISDLLQEQFGLKGHSEGTMHGDFFTTKVNSIDVEISHMFAEVSFLRKKLVKVCTFDYRIVILPLIKDYLWAKLNNGSPGKELHDMDDIHEEYVVQEKSEGADSDLDHQISMTEELENSSLSFSDSSDLSTLETESTSFNSGIGTVHQISTDELSLNVTLRALWHLRRFHVFRQIPHTLHHISVRDHCIVCLLCEIFYAWDHNENHTAAILLGNAGTAFSDILNDRNFDYKENENVASEIISIIVELLHMSQKHYYFETFEPVEISPSRCFGYCVPHDVFGVYLKQKKCNCVNKPGAENHYIAIFHTVDVGAVQKSEMKSFDDILKAAELDVESCRCGNMTEVFSWPTEKENYVDMSEVLINIAAPLDIVHTVHEVDIKRMYSLITVKILMPGQGVKHW</sequence>
<keyword evidence="2" id="KW-0378">Hydrolase</keyword>
<evidence type="ECO:0000256" key="2">
    <source>
        <dbReference type="ARBA" id="ARBA00022801"/>
    </source>
</evidence>
<feature type="region of interest" description="Disordered" evidence="3">
    <location>
        <begin position="146"/>
        <end position="172"/>
    </location>
</feature>
<evidence type="ECO:0000256" key="3">
    <source>
        <dbReference type="SAM" id="MobiDB-lite"/>
    </source>
</evidence>
<dbReference type="Proteomes" id="UP000006591">
    <property type="component" value="Chromosome 8"/>
</dbReference>
<dbReference type="Gramene" id="ONIVA08G07470.1">
    <property type="protein sequence ID" value="ONIVA08G07470.1"/>
    <property type="gene ID" value="ONIVA08G07470"/>
</dbReference>
<evidence type="ECO:0000256" key="1">
    <source>
        <dbReference type="ARBA" id="ARBA00022786"/>
    </source>
</evidence>
<dbReference type="HOGENOM" id="CLU_015175_0_0_1"/>
<organism evidence="5">
    <name type="scientific">Oryza nivara</name>
    <name type="common">Indian wild rice</name>
    <name type="synonym">Oryza sativa f. spontanea</name>
    <dbReference type="NCBI Taxonomy" id="4536"/>
    <lineage>
        <taxon>Eukaryota</taxon>
        <taxon>Viridiplantae</taxon>
        <taxon>Streptophyta</taxon>
        <taxon>Embryophyta</taxon>
        <taxon>Tracheophyta</taxon>
        <taxon>Spermatophyta</taxon>
        <taxon>Magnoliopsida</taxon>
        <taxon>Liliopsida</taxon>
        <taxon>Poales</taxon>
        <taxon>Poaceae</taxon>
        <taxon>BOP clade</taxon>
        <taxon>Oryzoideae</taxon>
        <taxon>Oryzeae</taxon>
        <taxon>Oryzinae</taxon>
        <taxon>Oryza</taxon>
    </lineage>
</organism>
<dbReference type="Pfam" id="PF04780">
    <property type="entry name" value="DUF629"/>
    <property type="match status" value="1"/>
</dbReference>
<dbReference type="EnsemblPlants" id="ONIVA08G07470.1">
    <property type="protein sequence ID" value="ONIVA08G07470.1"/>
    <property type="gene ID" value="ONIVA08G07470"/>
</dbReference>
<dbReference type="eggNOG" id="KOG1887">
    <property type="taxonomic scope" value="Eukaryota"/>
</dbReference>
<feature type="compositionally biased region" description="Pro residues" evidence="3">
    <location>
        <begin position="155"/>
        <end position="164"/>
    </location>
</feature>
<dbReference type="PANTHER" id="PTHR22975">
    <property type="entry name" value="UBIQUITIN SPECIFIC PROTEINASE"/>
    <property type="match status" value="1"/>
</dbReference>